<accession>E6YK91</accession>
<evidence type="ECO:0000313" key="1">
    <source>
        <dbReference type="EMBL" id="CBI77279.1"/>
    </source>
</evidence>
<protein>
    <submittedName>
        <fullName evidence="1">Uncharacterized protein</fullName>
    </submittedName>
</protein>
<dbReference type="EMBL" id="FN645455">
    <property type="protein sequence ID" value="CBI77279.1"/>
    <property type="molecule type" value="Genomic_DNA"/>
</dbReference>
<proteinExistence type="predicted"/>
<gene>
    <name evidence="1" type="ORF">BARRO_10212</name>
</gene>
<name>E6YK91_9HYPH</name>
<dbReference type="AlphaFoldDB" id="E6YK91"/>
<organism evidence="1">
    <name type="scientific">Bartonella rochalimae ATCC BAA-1498</name>
    <dbReference type="NCBI Taxonomy" id="685782"/>
    <lineage>
        <taxon>Bacteria</taxon>
        <taxon>Pseudomonadati</taxon>
        <taxon>Pseudomonadota</taxon>
        <taxon>Alphaproteobacteria</taxon>
        <taxon>Hyphomicrobiales</taxon>
        <taxon>Bartonellaceae</taxon>
        <taxon>Bartonella</taxon>
    </lineage>
</organism>
<sequence length="282" mass="33348">MNTIKFLSYKYEIDTDSKLVNTNCIDKFLQEGTYTLTVKNQCATLTIEKFSVESITYYWVYVLTGEESPYNPEVIDSENGFQSVPNPHSKKQIEQNQQYFGVLIPTKFLLFSSSKKLNQCLQSYYKENFKEEINILPELIDKEDFEKKLHSIKEIKLKYKKQKQLELFGKQSEKYLVELAKNSLDGLPTDDVTEIELILDIKFKEENNLREYLWNFLRKDKKTILHKLNFVGNTYDKFDVIFNTESFQHKISIKAFKDDNGRYNKDFVKEELIFEIGNFIVA</sequence>
<reference evidence="1" key="1">
    <citation type="journal article" date="2011" name="PLoS Genet.">
        <title>Parallel evolution of a type IV secretion system in radiating lineages of the host-restricted bacterial pathogen Bartonella.</title>
        <authorList>
            <person name="Engel P."/>
            <person name="Salzburger W."/>
            <person name="Liesch M."/>
            <person name="Chang C.C."/>
            <person name="Maruyama S."/>
            <person name="Lanz C."/>
            <person name="Calteau A."/>
            <person name="Lajus A."/>
            <person name="Medigue C."/>
            <person name="Schuster S.C."/>
            <person name="Dehio C."/>
        </authorList>
    </citation>
    <scope>NUCLEOTIDE SEQUENCE</scope>
    <source>
        <strain evidence="1">ATCC BAA-1498</strain>
    </source>
</reference>